<keyword evidence="2" id="KW-1185">Reference proteome</keyword>
<dbReference type="GO" id="GO:0004197">
    <property type="term" value="F:cysteine-type endopeptidase activity"/>
    <property type="evidence" value="ECO:0007669"/>
    <property type="project" value="InterPro"/>
</dbReference>
<reference evidence="1 2" key="1">
    <citation type="submission" date="2021-06" db="EMBL/GenBank/DDBJ databases">
        <title>Caerostris darwini draft genome.</title>
        <authorList>
            <person name="Kono N."/>
            <person name="Arakawa K."/>
        </authorList>
    </citation>
    <scope>NUCLEOTIDE SEQUENCE [LARGE SCALE GENOMIC DNA]</scope>
</reference>
<dbReference type="InterPro" id="IPR000855">
    <property type="entry name" value="Peptidase_C5"/>
</dbReference>
<dbReference type="Gene3D" id="3.40.395.10">
    <property type="entry name" value="Adenoviral Proteinase, Chain A"/>
    <property type="match status" value="1"/>
</dbReference>
<dbReference type="EMBL" id="BPLQ01006721">
    <property type="protein sequence ID" value="GIY24622.1"/>
    <property type="molecule type" value="Genomic_DNA"/>
</dbReference>
<dbReference type="SUPFAM" id="SSF54001">
    <property type="entry name" value="Cysteine proteinases"/>
    <property type="match status" value="1"/>
</dbReference>
<dbReference type="Pfam" id="PF00770">
    <property type="entry name" value="Peptidase_C5"/>
    <property type="match status" value="1"/>
</dbReference>
<comment type="caution">
    <text evidence="1">The sequence shown here is derived from an EMBL/GenBank/DDBJ whole genome shotgun (WGS) entry which is preliminary data.</text>
</comment>
<dbReference type="GO" id="GO:0006508">
    <property type="term" value="P:proteolysis"/>
    <property type="evidence" value="ECO:0007669"/>
    <property type="project" value="InterPro"/>
</dbReference>
<evidence type="ECO:0000313" key="2">
    <source>
        <dbReference type="Proteomes" id="UP001054837"/>
    </source>
</evidence>
<evidence type="ECO:0008006" key="3">
    <source>
        <dbReference type="Google" id="ProtNLM"/>
    </source>
</evidence>
<dbReference type="Proteomes" id="UP001054837">
    <property type="component" value="Unassembled WGS sequence"/>
</dbReference>
<proteinExistence type="predicted"/>
<evidence type="ECO:0000313" key="1">
    <source>
        <dbReference type="EMBL" id="GIY24622.1"/>
    </source>
</evidence>
<organism evidence="1 2">
    <name type="scientific">Caerostris darwini</name>
    <dbReference type="NCBI Taxonomy" id="1538125"/>
    <lineage>
        <taxon>Eukaryota</taxon>
        <taxon>Metazoa</taxon>
        <taxon>Ecdysozoa</taxon>
        <taxon>Arthropoda</taxon>
        <taxon>Chelicerata</taxon>
        <taxon>Arachnida</taxon>
        <taxon>Araneae</taxon>
        <taxon>Araneomorphae</taxon>
        <taxon>Entelegynae</taxon>
        <taxon>Araneoidea</taxon>
        <taxon>Araneidae</taxon>
        <taxon>Caerostris</taxon>
    </lineage>
</organism>
<accession>A0AAV4RTA9</accession>
<dbReference type="AlphaFoldDB" id="A0AAV4RTA9"/>
<gene>
    <name evidence="1" type="primary">AVEN_223522_1</name>
    <name evidence="1" type="ORF">CDAR_572301</name>
</gene>
<dbReference type="InterPro" id="IPR038765">
    <property type="entry name" value="Papain-like_cys_pep_sf"/>
</dbReference>
<sequence length="143" mass="16841">MLPEKRGRYQSFIVNTDSSMNTGQHWQAMFFDNNQNCIFFCSYGTYPMQNIKKFIDQNSSRMEWNSQILQHPETTSCGLFCLYFLWHVNRGLTIEKLRETNVCRNERTVTRFAHVQLKLANHSSIISSNQLCQSLQNMTTNKK</sequence>
<protein>
    <recommendedName>
        <fullName evidence="3">Ubiquitin-like protease family profile domain-containing protein</fullName>
    </recommendedName>
</protein>
<name>A0AAV4RTA9_9ARAC</name>